<dbReference type="Gene3D" id="3.30.565.10">
    <property type="entry name" value="Histidine kinase-like ATPase, C-terminal domain"/>
    <property type="match status" value="1"/>
</dbReference>
<organism evidence="12 13">
    <name type="scientific">Streptosporangium longisporum</name>
    <dbReference type="NCBI Taxonomy" id="46187"/>
    <lineage>
        <taxon>Bacteria</taxon>
        <taxon>Bacillati</taxon>
        <taxon>Actinomycetota</taxon>
        <taxon>Actinomycetes</taxon>
        <taxon>Streptosporangiales</taxon>
        <taxon>Streptosporangiaceae</taxon>
        <taxon>Streptosporangium</taxon>
    </lineage>
</organism>
<dbReference type="SUPFAM" id="SSF55874">
    <property type="entry name" value="ATPase domain of HSP90 chaperone/DNA topoisomerase II/histidine kinase"/>
    <property type="match status" value="1"/>
</dbReference>
<accession>A0ABP6KXH0</accession>
<dbReference type="RefSeq" id="WP_344901492.1">
    <property type="nucleotide sequence ID" value="NZ_BAAAWD010000015.1"/>
</dbReference>
<dbReference type="InterPro" id="IPR003594">
    <property type="entry name" value="HATPase_dom"/>
</dbReference>
<evidence type="ECO:0000256" key="2">
    <source>
        <dbReference type="ARBA" id="ARBA00012438"/>
    </source>
</evidence>
<dbReference type="InterPro" id="IPR036890">
    <property type="entry name" value="HATPase_C_sf"/>
</dbReference>
<feature type="transmembrane region" description="Helical" evidence="9">
    <location>
        <begin position="46"/>
        <end position="64"/>
    </location>
</feature>
<evidence type="ECO:0000256" key="5">
    <source>
        <dbReference type="ARBA" id="ARBA00022741"/>
    </source>
</evidence>
<dbReference type="InterPro" id="IPR050482">
    <property type="entry name" value="Sensor_HK_TwoCompSys"/>
</dbReference>
<proteinExistence type="predicted"/>
<dbReference type="Pfam" id="PF07730">
    <property type="entry name" value="HisKA_3"/>
    <property type="match status" value="1"/>
</dbReference>
<keyword evidence="7" id="KW-0067">ATP-binding</keyword>
<dbReference type="InterPro" id="IPR011712">
    <property type="entry name" value="Sig_transdc_His_kin_sub3_dim/P"/>
</dbReference>
<protein>
    <recommendedName>
        <fullName evidence="2">histidine kinase</fullName>
        <ecNumber evidence="2">2.7.13.3</ecNumber>
    </recommendedName>
</protein>
<evidence type="ECO:0000256" key="9">
    <source>
        <dbReference type="SAM" id="Phobius"/>
    </source>
</evidence>
<name>A0ABP6KXH0_9ACTN</name>
<dbReference type="Proteomes" id="UP001499930">
    <property type="component" value="Unassembled WGS sequence"/>
</dbReference>
<dbReference type="Pfam" id="PF02518">
    <property type="entry name" value="HATPase_c"/>
    <property type="match status" value="1"/>
</dbReference>
<evidence type="ECO:0000256" key="7">
    <source>
        <dbReference type="ARBA" id="ARBA00022840"/>
    </source>
</evidence>
<feature type="transmembrane region" description="Helical" evidence="9">
    <location>
        <begin position="143"/>
        <end position="164"/>
    </location>
</feature>
<evidence type="ECO:0000259" key="10">
    <source>
        <dbReference type="Pfam" id="PF02518"/>
    </source>
</evidence>
<dbReference type="EMBL" id="BAAAWD010000015">
    <property type="protein sequence ID" value="GAA3026354.1"/>
    <property type="molecule type" value="Genomic_DNA"/>
</dbReference>
<evidence type="ECO:0000313" key="13">
    <source>
        <dbReference type="Proteomes" id="UP001499930"/>
    </source>
</evidence>
<feature type="transmembrane region" description="Helical" evidence="9">
    <location>
        <begin position="21"/>
        <end position="40"/>
    </location>
</feature>
<feature type="domain" description="Signal transduction histidine kinase subgroup 3 dimerisation and phosphoacceptor" evidence="11">
    <location>
        <begin position="179"/>
        <end position="240"/>
    </location>
</feature>
<dbReference type="EC" id="2.7.13.3" evidence="2"/>
<evidence type="ECO:0000256" key="1">
    <source>
        <dbReference type="ARBA" id="ARBA00000085"/>
    </source>
</evidence>
<keyword evidence="8" id="KW-0902">Two-component regulatory system</keyword>
<keyword evidence="3" id="KW-0597">Phosphoprotein</keyword>
<keyword evidence="9" id="KW-0472">Membrane</keyword>
<keyword evidence="6 12" id="KW-0418">Kinase</keyword>
<evidence type="ECO:0000256" key="4">
    <source>
        <dbReference type="ARBA" id="ARBA00022679"/>
    </source>
</evidence>
<evidence type="ECO:0000256" key="8">
    <source>
        <dbReference type="ARBA" id="ARBA00023012"/>
    </source>
</evidence>
<comment type="catalytic activity">
    <reaction evidence="1">
        <text>ATP + protein L-histidine = ADP + protein N-phospho-L-histidine.</text>
        <dbReference type="EC" id="2.7.13.3"/>
    </reaction>
</comment>
<dbReference type="PANTHER" id="PTHR24421">
    <property type="entry name" value="NITRATE/NITRITE SENSOR PROTEIN NARX-RELATED"/>
    <property type="match status" value="1"/>
</dbReference>
<evidence type="ECO:0000313" key="12">
    <source>
        <dbReference type="EMBL" id="GAA3026354.1"/>
    </source>
</evidence>
<feature type="domain" description="Histidine kinase/HSP90-like ATPase" evidence="10">
    <location>
        <begin position="306"/>
        <end position="390"/>
    </location>
</feature>
<evidence type="ECO:0000256" key="3">
    <source>
        <dbReference type="ARBA" id="ARBA00022553"/>
    </source>
</evidence>
<keyword evidence="9" id="KW-0812">Transmembrane</keyword>
<keyword evidence="5" id="KW-0547">Nucleotide-binding</keyword>
<dbReference type="GO" id="GO:0016301">
    <property type="term" value="F:kinase activity"/>
    <property type="evidence" value="ECO:0007669"/>
    <property type="project" value="UniProtKB-KW"/>
</dbReference>
<evidence type="ECO:0000256" key="6">
    <source>
        <dbReference type="ARBA" id="ARBA00022777"/>
    </source>
</evidence>
<dbReference type="PANTHER" id="PTHR24421:SF10">
    <property type="entry name" value="NITRATE_NITRITE SENSOR PROTEIN NARQ"/>
    <property type="match status" value="1"/>
</dbReference>
<evidence type="ECO:0000259" key="11">
    <source>
        <dbReference type="Pfam" id="PF07730"/>
    </source>
</evidence>
<keyword evidence="9" id="KW-1133">Transmembrane helix</keyword>
<feature type="transmembrane region" description="Helical" evidence="9">
    <location>
        <begin position="113"/>
        <end position="131"/>
    </location>
</feature>
<dbReference type="Gene3D" id="1.20.5.1930">
    <property type="match status" value="1"/>
</dbReference>
<keyword evidence="13" id="KW-1185">Reference proteome</keyword>
<sequence length="393" mass="40078">MRTRPLADRVVTGSDDGTRPFPDALVAAGVVGVFWVPPALGAADPPRLVAGLVLASVAGAAMILRRRLPVPATAAAGIATVAGAALGVCQDPMLATAWCLYSLAIARASRTRAFVLVLAGAVAALTAVTGVPEEGVSGAGQRLLLSVAALSVAWLLGATVAGRIEAAREAERARVQLEVAREVHDVVGHALGVIGAEAGVTRGLRDAGEQELRDSLAGIEAHARSALEEMQGLVRTLRSSPAAMVGREDAGARDMLPVPVPEPRETVAGIAQLPSVVAATRGAGVGVDARIDVDGHVDPAIGAVVLRIVQEGLSNVVRHAGGAGCAVDVHRDGDVIVASVRDHGPGARPDGGSGFGLLGMRERARLVNGTVTWRNHPEGGFEVTARLPLRDAS</sequence>
<comment type="caution">
    <text evidence="12">The sequence shown here is derived from an EMBL/GenBank/DDBJ whole genome shotgun (WGS) entry which is preliminary data.</text>
</comment>
<keyword evidence="4" id="KW-0808">Transferase</keyword>
<dbReference type="CDD" id="cd16917">
    <property type="entry name" value="HATPase_UhpB-NarQ-NarX-like"/>
    <property type="match status" value="1"/>
</dbReference>
<reference evidence="13" key="1">
    <citation type="journal article" date="2019" name="Int. J. Syst. Evol. Microbiol.">
        <title>The Global Catalogue of Microorganisms (GCM) 10K type strain sequencing project: providing services to taxonomists for standard genome sequencing and annotation.</title>
        <authorList>
            <consortium name="The Broad Institute Genomics Platform"/>
            <consortium name="The Broad Institute Genome Sequencing Center for Infectious Disease"/>
            <person name="Wu L."/>
            <person name="Ma J."/>
        </authorList>
    </citation>
    <scope>NUCLEOTIDE SEQUENCE [LARGE SCALE GENOMIC DNA]</scope>
    <source>
        <strain evidence="13">JCM 3106</strain>
    </source>
</reference>
<gene>
    <name evidence="12" type="ORF">GCM10017559_60320</name>
</gene>